<organism evidence="2 3">
    <name type="scientific">Jatropha curcas</name>
    <name type="common">Barbados nut</name>
    <dbReference type="NCBI Taxonomy" id="180498"/>
    <lineage>
        <taxon>Eukaryota</taxon>
        <taxon>Viridiplantae</taxon>
        <taxon>Streptophyta</taxon>
        <taxon>Embryophyta</taxon>
        <taxon>Tracheophyta</taxon>
        <taxon>Spermatophyta</taxon>
        <taxon>Magnoliopsida</taxon>
        <taxon>eudicotyledons</taxon>
        <taxon>Gunneridae</taxon>
        <taxon>Pentapetalae</taxon>
        <taxon>rosids</taxon>
        <taxon>fabids</taxon>
        <taxon>Malpighiales</taxon>
        <taxon>Euphorbiaceae</taxon>
        <taxon>Crotonoideae</taxon>
        <taxon>Jatropheae</taxon>
        <taxon>Jatropha</taxon>
    </lineage>
</organism>
<proteinExistence type="predicted"/>
<dbReference type="PANTHER" id="PTHR37194">
    <property type="entry name" value="T2E6.7-RELATED"/>
    <property type="match status" value="1"/>
</dbReference>
<feature type="compositionally biased region" description="Acidic residues" evidence="1">
    <location>
        <begin position="67"/>
        <end position="82"/>
    </location>
</feature>
<dbReference type="OrthoDB" id="653441at2759"/>
<dbReference type="Proteomes" id="UP000027138">
    <property type="component" value="Unassembled WGS sequence"/>
</dbReference>
<evidence type="ECO:0000256" key="1">
    <source>
        <dbReference type="SAM" id="MobiDB-lite"/>
    </source>
</evidence>
<sequence length="96" mass="10778">MRRHSTIAMEAHVHVPRVKATLKLGSEIYSVDASQGSTISEELVCMKEKSMGILKEFITKHNVPNDVPDEMAESSSEDDEEIQEKPHVKSKKTKLT</sequence>
<evidence type="ECO:0000313" key="2">
    <source>
        <dbReference type="EMBL" id="KDP28251.1"/>
    </source>
</evidence>
<dbReference type="AlphaFoldDB" id="A0A067JWD2"/>
<dbReference type="EMBL" id="KK914782">
    <property type="protein sequence ID" value="KDP28251.1"/>
    <property type="molecule type" value="Genomic_DNA"/>
</dbReference>
<keyword evidence="3" id="KW-1185">Reference proteome</keyword>
<name>A0A067JWD2_JATCU</name>
<evidence type="ECO:0000313" key="3">
    <source>
        <dbReference type="Proteomes" id="UP000027138"/>
    </source>
</evidence>
<accession>A0A067JWD2</accession>
<feature type="region of interest" description="Disordered" evidence="1">
    <location>
        <begin position="62"/>
        <end position="96"/>
    </location>
</feature>
<protein>
    <submittedName>
        <fullName evidence="2">Uncharacterized protein</fullName>
    </submittedName>
</protein>
<gene>
    <name evidence="2" type="ORF">JCGZ_14022</name>
</gene>
<reference evidence="2 3" key="1">
    <citation type="journal article" date="2014" name="PLoS ONE">
        <title>Global Analysis of Gene Expression Profiles in Physic Nut (Jatropha curcas L.) Seedlings Exposed to Salt Stress.</title>
        <authorList>
            <person name="Zhang L."/>
            <person name="Zhang C."/>
            <person name="Wu P."/>
            <person name="Chen Y."/>
            <person name="Li M."/>
            <person name="Jiang H."/>
            <person name="Wu G."/>
        </authorList>
    </citation>
    <scope>NUCLEOTIDE SEQUENCE [LARGE SCALE GENOMIC DNA]</scope>
    <source>
        <strain evidence="3">cv. GZQX0401</strain>
        <tissue evidence="2">Young leaves</tissue>
    </source>
</reference>
<dbReference type="PANTHER" id="PTHR37194:SF2">
    <property type="entry name" value="T2E6.7-RELATED"/>
    <property type="match status" value="1"/>
</dbReference>